<evidence type="ECO:0000313" key="2">
    <source>
        <dbReference type="RefSeq" id="XP_075092021.1"/>
    </source>
</evidence>
<accession>A0AC58T460</accession>
<name>A0AC58T460_TOBAC</name>
<reference evidence="1" key="1">
    <citation type="journal article" date="2014" name="Nat. Commun.">
        <title>The tobacco genome sequence and its comparison with those of tomato and potato.</title>
        <authorList>
            <person name="Sierro N."/>
            <person name="Battey J.N."/>
            <person name="Ouadi S."/>
            <person name="Bakaher N."/>
            <person name="Bovet L."/>
            <person name="Willig A."/>
            <person name="Goepfert S."/>
            <person name="Peitsch M.C."/>
            <person name="Ivanov N.V."/>
        </authorList>
    </citation>
    <scope>NUCLEOTIDE SEQUENCE [LARGE SCALE GENOMIC DNA]</scope>
</reference>
<dbReference type="Proteomes" id="UP000790787">
    <property type="component" value="Chromosome 17"/>
</dbReference>
<sequence>MIKNHKGNWVHGEEKIAKATTRHFNSNFNLPTPTLDLSILNCIYTKITQEDRDNLDKESNVDEIRHVVFSLSATSSGGPDEYNGTFFHTCWDIIKDDINDLEDPLSPTLFILASEILTCPLNDLYIYASFTLFSIPTRDPQIIHLAYADDIVIYTSGNNDSINLIMKIIKDYENSSEEELKKCVFSMDPNSAPCPDGFSAKFFQASWSIVGPDITSVMKAFFCGAKLPKSFTHTCIVMDPKECSWTTLSDYKRVSGQLVNKKKSCVILAPNAQLDSIARVERITGMEHIELLIKYLGCPLYVGRKKNSIFSEMINKVLNEILGWHAKLLATGGRAVLIKHVLLVLSVYLLAVIHPPKGVLNQIEKMMARFSWSATLEKKKCH</sequence>
<evidence type="ECO:0000313" key="1">
    <source>
        <dbReference type="Proteomes" id="UP000790787"/>
    </source>
</evidence>
<gene>
    <name evidence="2" type="primary">LOC142172140</name>
</gene>
<proteinExistence type="predicted"/>
<keyword evidence="1" id="KW-1185">Reference proteome</keyword>
<dbReference type="RefSeq" id="XP_075092021.1">
    <property type="nucleotide sequence ID" value="XM_075235920.1"/>
</dbReference>
<reference evidence="2" key="2">
    <citation type="submission" date="2025-08" db="UniProtKB">
        <authorList>
            <consortium name="RefSeq"/>
        </authorList>
    </citation>
    <scope>IDENTIFICATION</scope>
    <source>
        <tissue evidence="2">Leaf</tissue>
    </source>
</reference>
<protein>
    <submittedName>
        <fullName evidence="2">Uncharacterized protein LOC142172140</fullName>
    </submittedName>
</protein>
<organism evidence="1 2">
    <name type="scientific">Nicotiana tabacum</name>
    <name type="common">Common tobacco</name>
    <dbReference type="NCBI Taxonomy" id="4097"/>
    <lineage>
        <taxon>Eukaryota</taxon>
        <taxon>Viridiplantae</taxon>
        <taxon>Streptophyta</taxon>
        <taxon>Embryophyta</taxon>
        <taxon>Tracheophyta</taxon>
        <taxon>Spermatophyta</taxon>
        <taxon>Magnoliopsida</taxon>
        <taxon>eudicotyledons</taxon>
        <taxon>Gunneridae</taxon>
        <taxon>Pentapetalae</taxon>
        <taxon>asterids</taxon>
        <taxon>lamiids</taxon>
        <taxon>Solanales</taxon>
        <taxon>Solanaceae</taxon>
        <taxon>Nicotianoideae</taxon>
        <taxon>Nicotianeae</taxon>
        <taxon>Nicotiana</taxon>
    </lineage>
</organism>